<gene>
    <name evidence="2" type="ORF">HINF_LOCUS13758</name>
    <name evidence="3" type="ORF">HINF_LOCUS74432</name>
</gene>
<reference evidence="3 4" key="2">
    <citation type="submission" date="2024-07" db="EMBL/GenBank/DDBJ databases">
        <authorList>
            <person name="Akdeniz Z."/>
        </authorList>
    </citation>
    <scope>NUCLEOTIDE SEQUENCE [LARGE SCALE GENOMIC DNA]</scope>
</reference>
<dbReference type="EMBL" id="CAXDID020000633">
    <property type="protein sequence ID" value="CAL6107311.1"/>
    <property type="molecule type" value="Genomic_DNA"/>
</dbReference>
<proteinExistence type="predicted"/>
<comment type="caution">
    <text evidence="2">The sequence shown here is derived from an EMBL/GenBank/DDBJ whole genome shotgun (WGS) entry which is preliminary data.</text>
</comment>
<dbReference type="Proteomes" id="UP001642409">
    <property type="component" value="Unassembled WGS sequence"/>
</dbReference>
<sequence length="92" mass="10838">MANVETLNKKIENLEQIVNSKSTDNKELVAVMRSLVAIKNELIEAQNEYKLLNEQTEQLKVENKQLKENLSCREYQILHLSRNLREQIDKQK</sequence>
<dbReference type="EMBL" id="CATOUU010000361">
    <property type="protein sequence ID" value="CAI9926113.1"/>
    <property type="molecule type" value="Genomic_DNA"/>
</dbReference>
<keyword evidence="1" id="KW-0175">Coiled coil</keyword>
<evidence type="ECO:0000313" key="3">
    <source>
        <dbReference type="EMBL" id="CAL6107311.1"/>
    </source>
</evidence>
<evidence type="ECO:0000256" key="1">
    <source>
        <dbReference type="SAM" id="Coils"/>
    </source>
</evidence>
<reference evidence="2" key="1">
    <citation type="submission" date="2023-06" db="EMBL/GenBank/DDBJ databases">
        <authorList>
            <person name="Kurt Z."/>
        </authorList>
    </citation>
    <scope>NUCLEOTIDE SEQUENCE</scope>
</reference>
<dbReference type="AlphaFoldDB" id="A0AA86TZI8"/>
<protein>
    <submittedName>
        <fullName evidence="2">Uncharacterized protein</fullName>
    </submittedName>
</protein>
<feature type="coiled-coil region" evidence="1">
    <location>
        <begin position="4"/>
        <end position="69"/>
    </location>
</feature>
<evidence type="ECO:0000313" key="4">
    <source>
        <dbReference type="Proteomes" id="UP001642409"/>
    </source>
</evidence>
<organism evidence="2">
    <name type="scientific">Hexamita inflata</name>
    <dbReference type="NCBI Taxonomy" id="28002"/>
    <lineage>
        <taxon>Eukaryota</taxon>
        <taxon>Metamonada</taxon>
        <taxon>Diplomonadida</taxon>
        <taxon>Hexamitidae</taxon>
        <taxon>Hexamitinae</taxon>
        <taxon>Hexamita</taxon>
    </lineage>
</organism>
<evidence type="ECO:0000313" key="2">
    <source>
        <dbReference type="EMBL" id="CAI9926113.1"/>
    </source>
</evidence>
<accession>A0AA86TZI8</accession>
<keyword evidence="4" id="KW-1185">Reference proteome</keyword>
<name>A0AA86TZI8_9EUKA</name>